<name>A0ABP7XKM0_9ACTN</name>
<proteinExistence type="predicted"/>
<dbReference type="Proteomes" id="UP001501845">
    <property type="component" value="Unassembled WGS sequence"/>
</dbReference>
<comment type="caution">
    <text evidence="2">The sequence shown here is derived from an EMBL/GenBank/DDBJ whole genome shotgun (WGS) entry which is preliminary data.</text>
</comment>
<organism evidence="2 3">
    <name type="scientific">Streptomyces tunisiensis</name>
    <dbReference type="NCBI Taxonomy" id="948699"/>
    <lineage>
        <taxon>Bacteria</taxon>
        <taxon>Bacillati</taxon>
        <taxon>Actinomycetota</taxon>
        <taxon>Actinomycetes</taxon>
        <taxon>Kitasatosporales</taxon>
        <taxon>Streptomycetaceae</taxon>
        <taxon>Streptomyces</taxon>
    </lineage>
</organism>
<protein>
    <submittedName>
        <fullName evidence="2">Uncharacterized protein</fullName>
    </submittedName>
</protein>
<feature type="region of interest" description="Disordered" evidence="1">
    <location>
        <begin position="81"/>
        <end position="109"/>
    </location>
</feature>
<feature type="region of interest" description="Disordered" evidence="1">
    <location>
        <begin position="31"/>
        <end position="60"/>
    </location>
</feature>
<accession>A0ABP7XKM0</accession>
<dbReference type="EMBL" id="BAABBU010000002">
    <property type="protein sequence ID" value="GAA4121050.1"/>
    <property type="molecule type" value="Genomic_DNA"/>
</dbReference>
<feature type="compositionally biased region" description="Polar residues" evidence="1">
    <location>
        <begin position="93"/>
        <end position="109"/>
    </location>
</feature>
<keyword evidence="3" id="KW-1185">Reference proteome</keyword>
<evidence type="ECO:0000313" key="2">
    <source>
        <dbReference type="EMBL" id="GAA4121050.1"/>
    </source>
</evidence>
<evidence type="ECO:0000256" key="1">
    <source>
        <dbReference type="SAM" id="MobiDB-lite"/>
    </source>
</evidence>
<gene>
    <name evidence="2" type="ORF">GCM10022285_00200</name>
</gene>
<sequence length="109" mass="12313">MLSGLWTRKKEWLPMFARWASTGMRRLQRTVRRVKSSRPEGSAAAAPMSFFSREKSRPRCRPARTDASAIHGTSWALVFHHSARAPPGRSTRRASGTERTGSVQCQDWA</sequence>
<reference evidence="3" key="1">
    <citation type="journal article" date="2019" name="Int. J. Syst. Evol. Microbiol.">
        <title>The Global Catalogue of Microorganisms (GCM) 10K type strain sequencing project: providing services to taxonomists for standard genome sequencing and annotation.</title>
        <authorList>
            <consortium name="The Broad Institute Genomics Platform"/>
            <consortium name="The Broad Institute Genome Sequencing Center for Infectious Disease"/>
            <person name="Wu L."/>
            <person name="Ma J."/>
        </authorList>
    </citation>
    <scope>NUCLEOTIDE SEQUENCE [LARGE SCALE GENOMIC DNA]</scope>
    <source>
        <strain evidence="3">JCM 17589</strain>
    </source>
</reference>
<evidence type="ECO:0000313" key="3">
    <source>
        <dbReference type="Proteomes" id="UP001501845"/>
    </source>
</evidence>